<proteinExistence type="predicted"/>
<dbReference type="Proteomes" id="UP000567293">
    <property type="component" value="Unassembled WGS sequence"/>
</dbReference>
<feature type="signal peptide" evidence="1">
    <location>
        <begin position="1"/>
        <end position="23"/>
    </location>
</feature>
<gene>
    <name evidence="2" type="ORF">HRJ53_27165</name>
</gene>
<keyword evidence="1" id="KW-0732">Signal</keyword>
<dbReference type="EMBL" id="JACDQQ010002630">
    <property type="protein sequence ID" value="MBA0088686.1"/>
    <property type="molecule type" value="Genomic_DNA"/>
</dbReference>
<sequence>MQATVSGALFLLGFTLVGVPASAEMDFSGDWAPRFFEDQPERVPGPELGDYLGLPVNAAARMRADTWEASLLTLPEWQCRPHGADYIWRGPSNLRIWKEVDPSSREIVAWHAEWLRSVDRPVYMDGRPHPPEYAAHTWAGFSTGKYEGDVLTTFVTHLKESYIRRNGMARSEKATVTEHWIRHGDWLTVVTLVNDPVYLTEPFVRTTDYELDVHQHIPPYPCETVTEVERPKGVVPNILPGANPSLNEFADRYGVPREAARGGAETMYSEYRKRLKGATAKLVVER</sequence>
<evidence type="ECO:0000256" key="1">
    <source>
        <dbReference type="SAM" id="SignalP"/>
    </source>
</evidence>
<feature type="chain" id="PRO_5030958729" evidence="1">
    <location>
        <begin position="24"/>
        <end position="286"/>
    </location>
</feature>
<evidence type="ECO:0000313" key="3">
    <source>
        <dbReference type="Proteomes" id="UP000567293"/>
    </source>
</evidence>
<comment type="caution">
    <text evidence="2">The sequence shown here is derived from an EMBL/GenBank/DDBJ whole genome shotgun (WGS) entry which is preliminary data.</text>
</comment>
<evidence type="ECO:0000313" key="2">
    <source>
        <dbReference type="EMBL" id="MBA0088686.1"/>
    </source>
</evidence>
<reference evidence="2" key="1">
    <citation type="submission" date="2020-06" db="EMBL/GenBank/DDBJ databases">
        <title>Legume-microbial interactions unlock mineral nutrients during tropical forest succession.</title>
        <authorList>
            <person name="Epihov D.Z."/>
        </authorList>
    </citation>
    <scope>NUCLEOTIDE SEQUENCE [LARGE SCALE GENOMIC DNA]</scope>
    <source>
        <strain evidence="2">Pan2503</strain>
    </source>
</reference>
<keyword evidence="3" id="KW-1185">Reference proteome</keyword>
<name>A0A7V8NWH9_9BACT</name>
<organism evidence="2 3">
    <name type="scientific">Candidatus Acidiferrum panamense</name>
    <dbReference type="NCBI Taxonomy" id="2741543"/>
    <lineage>
        <taxon>Bacteria</taxon>
        <taxon>Pseudomonadati</taxon>
        <taxon>Acidobacteriota</taxon>
        <taxon>Terriglobia</taxon>
        <taxon>Candidatus Acidiferrales</taxon>
        <taxon>Candidatus Acidiferrum</taxon>
    </lineage>
</organism>
<accession>A0A7V8NWH9</accession>
<dbReference type="AlphaFoldDB" id="A0A7V8NWH9"/>
<protein>
    <submittedName>
        <fullName evidence="2">Uncharacterized protein</fullName>
    </submittedName>
</protein>